<dbReference type="EC" id="2.1.1.182" evidence="7"/>
<dbReference type="Gene3D" id="3.40.50.150">
    <property type="entry name" value="Vaccinia Virus protein VP39"/>
    <property type="match status" value="1"/>
</dbReference>
<feature type="domain" description="Ribosomal RNA adenine methylase transferase N-terminal" evidence="9">
    <location>
        <begin position="28"/>
        <end position="193"/>
    </location>
</feature>
<proteinExistence type="inferred from homology"/>
<keyword evidence="1 7" id="KW-0963">Cytoplasm</keyword>
<reference evidence="10 11" key="1">
    <citation type="submission" date="2020-08" db="EMBL/GenBank/DDBJ databases">
        <title>Genomic Encyclopedia of Type Strains, Phase IV (KMG-IV): sequencing the most valuable type-strain genomes for metagenomic binning, comparative biology and taxonomic classification.</title>
        <authorList>
            <person name="Goeker M."/>
        </authorList>
    </citation>
    <scope>NUCLEOTIDE SEQUENCE [LARGE SCALE GENOMIC DNA]</scope>
    <source>
        <strain evidence="10 11">DSM 13481</strain>
    </source>
</reference>
<evidence type="ECO:0000256" key="5">
    <source>
        <dbReference type="ARBA" id="ARBA00022691"/>
    </source>
</evidence>
<evidence type="ECO:0000256" key="3">
    <source>
        <dbReference type="ARBA" id="ARBA00022603"/>
    </source>
</evidence>
<evidence type="ECO:0000313" key="11">
    <source>
        <dbReference type="Proteomes" id="UP000555828"/>
    </source>
</evidence>
<dbReference type="NCBIfam" id="TIGR00755">
    <property type="entry name" value="ksgA"/>
    <property type="match status" value="1"/>
</dbReference>
<dbReference type="SUPFAM" id="SSF53335">
    <property type="entry name" value="S-adenosyl-L-methionine-dependent methyltransferases"/>
    <property type="match status" value="1"/>
</dbReference>
<evidence type="ECO:0000259" key="9">
    <source>
        <dbReference type="SMART" id="SM00650"/>
    </source>
</evidence>
<keyword evidence="2 7" id="KW-0698">rRNA processing</keyword>
<keyword evidence="4 7" id="KW-0808">Transferase</keyword>
<dbReference type="PANTHER" id="PTHR11727:SF7">
    <property type="entry name" value="DIMETHYLADENOSINE TRANSFERASE-RELATED"/>
    <property type="match status" value="1"/>
</dbReference>
<accession>A0A841GRE7</accession>
<dbReference type="RefSeq" id="WP_184619149.1">
    <property type="nucleotide sequence ID" value="NZ_JACHEX010000002.1"/>
</dbReference>
<evidence type="ECO:0000256" key="4">
    <source>
        <dbReference type="ARBA" id="ARBA00022679"/>
    </source>
</evidence>
<comment type="caution">
    <text evidence="10">The sequence shown here is derived from an EMBL/GenBank/DDBJ whole genome shotgun (WGS) entry which is preliminary data.</text>
</comment>
<dbReference type="PROSITE" id="PS01131">
    <property type="entry name" value="RRNA_A_DIMETH"/>
    <property type="match status" value="1"/>
</dbReference>
<organism evidence="10 11">
    <name type="scientific">Thermosipho japonicus</name>
    <dbReference type="NCBI Taxonomy" id="90323"/>
    <lineage>
        <taxon>Bacteria</taxon>
        <taxon>Thermotogati</taxon>
        <taxon>Thermotogota</taxon>
        <taxon>Thermotogae</taxon>
        <taxon>Thermotogales</taxon>
        <taxon>Fervidobacteriaceae</taxon>
        <taxon>Thermosipho</taxon>
    </lineage>
</organism>
<sequence>MKIADYLRQYKLNLKKSLGQNFLTNMEIAKKIIENANIQTGETVLEIGPGAGTITELLIKKGANVVAVEIDKRLTPILDRFNEFENFKIYYQDFLKFDMKLLGENFKVVSNIPYSITGMIVKKILFSKFSTAVLMVQKEVGDRLLAKPGEDRSFLTVVVQTFTDIEKVLHVSKGNFVPPPQVDSVVLKFTRKEKIYEKYNIEEFWSFVSKCFEKKRKTLLNNLKGFVKNLDCFSEFDLKLRPQQLSNDNFLKLFEKYKGCK</sequence>
<keyword evidence="3 7" id="KW-0489">Methyltransferase</keyword>
<dbReference type="InterPro" id="IPR011530">
    <property type="entry name" value="rRNA_adenine_dimethylase"/>
</dbReference>
<feature type="binding site" evidence="7 8">
    <location>
        <position position="21"/>
    </location>
    <ligand>
        <name>S-adenosyl-L-methionine</name>
        <dbReference type="ChEBI" id="CHEBI:59789"/>
    </ligand>
</feature>
<comment type="subcellular location">
    <subcellularLocation>
        <location evidence="7">Cytoplasm</location>
    </subcellularLocation>
</comment>
<dbReference type="EMBL" id="JACHEX010000002">
    <property type="protein sequence ID" value="MBB6062473.1"/>
    <property type="molecule type" value="Genomic_DNA"/>
</dbReference>
<comment type="catalytic activity">
    <reaction evidence="7">
        <text>adenosine(1518)/adenosine(1519) in 16S rRNA + 4 S-adenosyl-L-methionine = N(6)-dimethyladenosine(1518)/N(6)-dimethyladenosine(1519) in 16S rRNA + 4 S-adenosyl-L-homocysteine + 4 H(+)</text>
        <dbReference type="Rhea" id="RHEA:19609"/>
        <dbReference type="Rhea" id="RHEA-COMP:10232"/>
        <dbReference type="Rhea" id="RHEA-COMP:10233"/>
        <dbReference type="ChEBI" id="CHEBI:15378"/>
        <dbReference type="ChEBI" id="CHEBI:57856"/>
        <dbReference type="ChEBI" id="CHEBI:59789"/>
        <dbReference type="ChEBI" id="CHEBI:74411"/>
        <dbReference type="ChEBI" id="CHEBI:74493"/>
        <dbReference type="EC" id="2.1.1.182"/>
    </reaction>
</comment>
<keyword evidence="5 7" id="KW-0949">S-adenosyl-L-methionine</keyword>
<evidence type="ECO:0000256" key="7">
    <source>
        <dbReference type="HAMAP-Rule" id="MF_00607"/>
    </source>
</evidence>
<feature type="binding site" evidence="7 8">
    <location>
        <position position="23"/>
    </location>
    <ligand>
        <name>S-adenosyl-L-methionine</name>
        <dbReference type="ChEBI" id="CHEBI:59789"/>
    </ligand>
</feature>
<dbReference type="CDD" id="cd02440">
    <property type="entry name" value="AdoMet_MTases"/>
    <property type="match status" value="1"/>
</dbReference>
<evidence type="ECO:0000256" key="6">
    <source>
        <dbReference type="ARBA" id="ARBA00022884"/>
    </source>
</evidence>
<dbReference type="InterPro" id="IPR020596">
    <property type="entry name" value="rRNA_Ade_Mease_Trfase_CS"/>
</dbReference>
<dbReference type="GO" id="GO:0052908">
    <property type="term" value="F:16S rRNA (adenine(1518)-N(6)/adenine(1519)-N(6))-dimethyltransferase activity"/>
    <property type="evidence" value="ECO:0007669"/>
    <property type="project" value="UniProtKB-EC"/>
</dbReference>
<dbReference type="InterPro" id="IPR001737">
    <property type="entry name" value="KsgA/Erm"/>
</dbReference>
<feature type="binding site" evidence="7 8">
    <location>
        <position position="48"/>
    </location>
    <ligand>
        <name>S-adenosyl-L-methionine</name>
        <dbReference type="ChEBI" id="CHEBI:59789"/>
    </ligand>
</feature>
<dbReference type="PROSITE" id="PS51689">
    <property type="entry name" value="SAM_RNA_A_N6_MT"/>
    <property type="match status" value="1"/>
</dbReference>
<evidence type="ECO:0000256" key="1">
    <source>
        <dbReference type="ARBA" id="ARBA00022490"/>
    </source>
</evidence>
<dbReference type="PANTHER" id="PTHR11727">
    <property type="entry name" value="DIMETHYLADENOSINE TRANSFERASE"/>
    <property type="match status" value="1"/>
</dbReference>
<dbReference type="SMART" id="SM00650">
    <property type="entry name" value="rADc"/>
    <property type="match status" value="1"/>
</dbReference>
<name>A0A841GRE7_9BACT</name>
<gene>
    <name evidence="7" type="primary">rsmA</name>
    <name evidence="7" type="synonym">ksgA</name>
    <name evidence="10" type="ORF">HNP65_000911</name>
</gene>
<evidence type="ECO:0000313" key="10">
    <source>
        <dbReference type="EMBL" id="MBB6062473.1"/>
    </source>
</evidence>
<dbReference type="Proteomes" id="UP000555828">
    <property type="component" value="Unassembled WGS sequence"/>
</dbReference>
<evidence type="ECO:0000256" key="2">
    <source>
        <dbReference type="ARBA" id="ARBA00022552"/>
    </source>
</evidence>
<feature type="binding site" evidence="7 8">
    <location>
        <position position="93"/>
    </location>
    <ligand>
        <name>S-adenosyl-L-methionine</name>
        <dbReference type="ChEBI" id="CHEBI:59789"/>
    </ligand>
</feature>
<dbReference type="Gene3D" id="1.10.8.100">
    <property type="entry name" value="Ribosomal RNA adenine dimethylase-like, domain 2"/>
    <property type="match status" value="1"/>
</dbReference>
<keyword evidence="11" id="KW-1185">Reference proteome</keyword>
<dbReference type="GO" id="GO:0003723">
    <property type="term" value="F:RNA binding"/>
    <property type="evidence" value="ECO:0007669"/>
    <property type="project" value="UniProtKB-UniRule"/>
</dbReference>
<evidence type="ECO:0000256" key="8">
    <source>
        <dbReference type="PROSITE-ProRule" id="PRU01026"/>
    </source>
</evidence>
<comment type="function">
    <text evidence="7">Specifically dimethylates two adjacent adenosines (A1518 and A1519) in the loop of a conserved hairpin near the 3'-end of 16S rRNA in the 30S particle. May play a critical role in biogenesis of 30S subunits.</text>
</comment>
<dbReference type="GO" id="GO:0005829">
    <property type="term" value="C:cytosol"/>
    <property type="evidence" value="ECO:0007669"/>
    <property type="project" value="TreeGrafter"/>
</dbReference>
<dbReference type="InterPro" id="IPR023165">
    <property type="entry name" value="rRNA_Ade_diMease-like_C"/>
</dbReference>
<dbReference type="AlphaFoldDB" id="A0A841GRE7"/>
<dbReference type="InterPro" id="IPR020598">
    <property type="entry name" value="rRNA_Ade_methylase_Trfase_N"/>
</dbReference>
<dbReference type="InterPro" id="IPR029063">
    <property type="entry name" value="SAM-dependent_MTases_sf"/>
</dbReference>
<comment type="similarity">
    <text evidence="7">Belongs to the class I-like SAM-binding methyltransferase superfamily. rRNA adenine N(6)-methyltransferase family. RsmA subfamily.</text>
</comment>
<protein>
    <recommendedName>
        <fullName evidence="7">Ribosomal RNA small subunit methyltransferase A</fullName>
        <ecNumber evidence="7">2.1.1.182</ecNumber>
    </recommendedName>
    <alternativeName>
        <fullName evidence="7">16S rRNA (adenine(1518)-N(6)/adenine(1519)-N(6))-dimethyltransferase</fullName>
    </alternativeName>
    <alternativeName>
        <fullName evidence="7">16S rRNA dimethyladenosine transferase</fullName>
    </alternativeName>
    <alternativeName>
        <fullName evidence="7">16S rRNA dimethylase</fullName>
    </alternativeName>
    <alternativeName>
        <fullName evidence="7">S-adenosylmethionine-6-N', N'-adenosyl(rRNA) dimethyltransferase</fullName>
    </alternativeName>
</protein>
<feature type="binding site" evidence="7 8">
    <location>
        <position position="69"/>
    </location>
    <ligand>
        <name>S-adenosyl-L-methionine</name>
        <dbReference type="ChEBI" id="CHEBI:59789"/>
    </ligand>
</feature>
<dbReference type="HAMAP" id="MF_00607">
    <property type="entry name" value="16SrRNA_methyltr_A"/>
    <property type="match status" value="1"/>
</dbReference>
<feature type="binding site" evidence="7 8">
    <location>
        <position position="111"/>
    </location>
    <ligand>
        <name>S-adenosyl-L-methionine</name>
        <dbReference type="ChEBI" id="CHEBI:59789"/>
    </ligand>
</feature>
<keyword evidence="6 7" id="KW-0694">RNA-binding</keyword>
<dbReference type="Pfam" id="PF00398">
    <property type="entry name" value="RrnaAD"/>
    <property type="match status" value="1"/>
</dbReference>